<evidence type="ECO:0000313" key="3">
    <source>
        <dbReference type="Proteomes" id="UP001230339"/>
    </source>
</evidence>
<feature type="chain" id="PRO_5045347979" evidence="1">
    <location>
        <begin position="25"/>
        <end position="158"/>
    </location>
</feature>
<organism evidence="2 3">
    <name type="scientific">Pseudomonas hefeiensis</name>
    <dbReference type="NCBI Taxonomy" id="2738125"/>
    <lineage>
        <taxon>Bacteria</taxon>
        <taxon>Pseudomonadati</taxon>
        <taxon>Pseudomonadota</taxon>
        <taxon>Gammaproteobacteria</taxon>
        <taxon>Pseudomonadales</taxon>
        <taxon>Pseudomonadaceae</taxon>
        <taxon>Pseudomonas</taxon>
    </lineage>
</organism>
<sequence length="158" mass="16890">MKKFIAATCIAGAISIALPGLAQAREVTLTTQLKRYSGNEAYLAIYLTDANGQYQKTLWVAGKKSKYYKHLGDWARGSKLNPSEFDGVSGASVGSGRTLKVSVELADTLIDAGYQIRIDSAVEDKRDARADVSVPLTSEGAGKPAAGSTYVESFTYDL</sequence>
<dbReference type="Proteomes" id="UP001230339">
    <property type="component" value="Chromosome"/>
</dbReference>
<reference evidence="2 3" key="1">
    <citation type="submission" date="2023-02" db="EMBL/GenBank/DDBJ databases">
        <title>Evolution of Hrp T3SS in non-pathogenic Pseudomonas fluorescens.</title>
        <authorList>
            <person name="Liao K."/>
            <person name="Wei H."/>
            <person name="Gu Y."/>
        </authorList>
    </citation>
    <scope>NUCLEOTIDE SEQUENCE [LARGE SCALE GENOMIC DNA]</scope>
    <source>
        <strain evidence="2 3">FP205</strain>
    </source>
</reference>
<dbReference type="Pfam" id="PF10029">
    <property type="entry name" value="DUF2271"/>
    <property type="match status" value="1"/>
</dbReference>
<evidence type="ECO:0000256" key="1">
    <source>
        <dbReference type="SAM" id="SignalP"/>
    </source>
</evidence>
<accession>A0ABY9GH95</accession>
<keyword evidence="3" id="KW-1185">Reference proteome</keyword>
<dbReference type="InterPro" id="IPR014469">
    <property type="entry name" value="DUF2271"/>
</dbReference>
<proteinExistence type="predicted"/>
<dbReference type="EMBL" id="CP117449">
    <property type="protein sequence ID" value="WLH15051.1"/>
    <property type="molecule type" value="Genomic_DNA"/>
</dbReference>
<gene>
    <name evidence="2" type="ORF">PSH57_12490</name>
</gene>
<protein>
    <submittedName>
        <fullName evidence="2">DUF2271 domain-containing protein</fullName>
    </submittedName>
</protein>
<keyword evidence="1" id="KW-0732">Signal</keyword>
<feature type="signal peptide" evidence="1">
    <location>
        <begin position="1"/>
        <end position="24"/>
    </location>
</feature>
<dbReference type="RefSeq" id="WP_305389802.1">
    <property type="nucleotide sequence ID" value="NZ_CP117426.1"/>
</dbReference>
<name>A0ABY9GH95_9PSED</name>
<evidence type="ECO:0000313" key="2">
    <source>
        <dbReference type="EMBL" id="WLH15051.1"/>
    </source>
</evidence>